<evidence type="ECO:0000259" key="9">
    <source>
        <dbReference type="Pfam" id="PF02771"/>
    </source>
</evidence>
<dbReference type="Gene3D" id="1.20.140.10">
    <property type="entry name" value="Butyryl-CoA Dehydrogenase, subunit A, domain 3"/>
    <property type="match status" value="1"/>
</dbReference>
<dbReference type="Pfam" id="PF02770">
    <property type="entry name" value="Acyl-CoA_dh_M"/>
    <property type="match status" value="1"/>
</dbReference>
<keyword evidence="12" id="KW-1185">Reference proteome</keyword>
<dbReference type="InterPro" id="IPR006091">
    <property type="entry name" value="Acyl-CoA_Oxase/DH_mid-dom"/>
</dbReference>
<proteinExistence type="inferred from homology"/>
<keyword evidence="3 6" id="KW-0285">Flavoprotein</keyword>
<dbReference type="PIRSF" id="PIRSF016578">
    <property type="entry name" value="HsaA"/>
    <property type="match status" value="1"/>
</dbReference>
<evidence type="ECO:0000313" key="11">
    <source>
        <dbReference type="EMBL" id="MDX5894790.1"/>
    </source>
</evidence>
<feature type="domain" description="Acyl-CoA dehydrogenase/oxidase C-terminal" evidence="7">
    <location>
        <begin position="238"/>
        <end position="386"/>
    </location>
</feature>
<comment type="cofactor">
    <cofactor evidence="1 6">
        <name>FAD</name>
        <dbReference type="ChEBI" id="CHEBI:57692"/>
    </cofactor>
</comment>
<organism evidence="10 12">
    <name type="scientific">Rubrobacter radiotolerans</name>
    <name type="common">Arthrobacter radiotolerans</name>
    <dbReference type="NCBI Taxonomy" id="42256"/>
    <lineage>
        <taxon>Bacteria</taxon>
        <taxon>Bacillati</taxon>
        <taxon>Actinomycetota</taxon>
        <taxon>Rubrobacteria</taxon>
        <taxon>Rubrobacterales</taxon>
        <taxon>Rubrobacteraceae</taxon>
        <taxon>Rubrobacter</taxon>
    </lineage>
</organism>
<dbReference type="InterPro" id="IPR009075">
    <property type="entry name" value="AcylCo_DH/oxidase_C"/>
</dbReference>
<feature type="domain" description="Acyl-CoA dehydrogenase/oxidase N-terminal" evidence="9">
    <location>
        <begin position="15"/>
        <end position="124"/>
    </location>
</feature>
<dbReference type="HOGENOM" id="CLU_018204_0_2_11"/>
<comment type="similarity">
    <text evidence="2 6">Belongs to the acyl-CoA dehydrogenase family.</text>
</comment>
<protein>
    <submittedName>
        <fullName evidence="10 11">Acyl-CoA dehydrogenase</fullName>
    </submittedName>
</protein>
<name>A0A023X4I6_RUBRA</name>
<gene>
    <name evidence="10" type="ORF">RradSPS_2104</name>
    <name evidence="11" type="ORF">SIL72_12240</name>
</gene>
<dbReference type="PANTHER" id="PTHR43884:SF12">
    <property type="entry name" value="ISOVALERYL-COA DEHYDROGENASE, MITOCHONDRIAL-RELATED"/>
    <property type="match status" value="1"/>
</dbReference>
<evidence type="ECO:0000256" key="4">
    <source>
        <dbReference type="ARBA" id="ARBA00022827"/>
    </source>
</evidence>
<dbReference type="STRING" id="42256.RradSPS_2104"/>
<evidence type="ECO:0000256" key="3">
    <source>
        <dbReference type="ARBA" id="ARBA00022630"/>
    </source>
</evidence>
<sequence>MDLTDPPAEALASATADTERLRKTARDFARETVAPAAARHDRDRTFPHEIVERARELGLVNLLSPVAHGGEGLGPVELCVVAEELAWGCVGIGAAALLNNLAADCLALAGSERQKQEYFPRLCQTGGFASYSVTEPGAGSNVAGLTTRAERRGGGGYRLSGSKLWVGHATEADFMVVFAKTDPEARHRGVSAFLVDRDRPGVDVVRPLPKLGQRAFSSCEVELRDVELPGSALLGREGEGFTLAMRVFDRSRPMVAAFALGLARRALDESLAYATEREAFGRPIVEFQGVGFKLAEMGMRVEAARLLTYSAAAKAARGERNSLEAAYAKTFASDTAMFAATEAVQVFGGRGYSEDYPVEKLFRDAKALQIYEGANEVQRQIMVRELTQSSRKRAEERMEEGAE</sequence>
<keyword evidence="4 6" id="KW-0274">FAD</keyword>
<evidence type="ECO:0000313" key="12">
    <source>
        <dbReference type="Proteomes" id="UP000025229"/>
    </source>
</evidence>
<dbReference type="OrthoDB" id="2769798at2"/>
<evidence type="ECO:0000256" key="1">
    <source>
        <dbReference type="ARBA" id="ARBA00001974"/>
    </source>
</evidence>
<evidence type="ECO:0000313" key="10">
    <source>
        <dbReference type="EMBL" id="AHY47387.1"/>
    </source>
</evidence>
<dbReference type="GO" id="GO:0050660">
    <property type="term" value="F:flavin adenine dinucleotide binding"/>
    <property type="evidence" value="ECO:0007669"/>
    <property type="project" value="InterPro"/>
</dbReference>
<dbReference type="Pfam" id="PF00441">
    <property type="entry name" value="Acyl-CoA_dh_1"/>
    <property type="match status" value="1"/>
</dbReference>
<dbReference type="RefSeq" id="WP_051589693.1">
    <property type="nucleotide sequence ID" value="NZ_CP007514.1"/>
</dbReference>
<dbReference type="Proteomes" id="UP001281130">
    <property type="component" value="Unassembled WGS sequence"/>
</dbReference>
<dbReference type="InterPro" id="IPR037069">
    <property type="entry name" value="AcylCoA_DH/ox_N_sf"/>
</dbReference>
<dbReference type="eggNOG" id="COG1960">
    <property type="taxonomic scope" value="Bacteria"/>
</dbReference>
<dbReference type="PROSITE" id="PS00073">
    <property type="entry name" value="ACYL_COA_DH_2"/>
    <property type="match status" value="1"/>
</dbReference>
<dbReference type="InterPro" id="IPR013786">
    <property type="entry name" value="AcylCoA_DH/ox_N"/>
</dbReference>
<dbReference type="Gene3D" id="1.10.540.10">
    <property type="entry name" value="Acyl-CoA dehydrogenase/oxidase, N-terminal domain"/>
    <property type="match status" value="1"/>
</dbReference>
<evidence type="ECO:0000259" key="7">
    <source>
        <dbReference type="Pfam" id="PF00441"/>
    </source>
</evidence>
<dbReference type="FunFam" id="2.40.110.10:FF:000002">
    <property type="entry name" value="Acyl-CoA dehydrogenase fadE12"/>
    <property type="match status" value="1"/>
</dbReference>
<dbReference type="EMBL" id="JAWXXX010000001">
    <property type="protein sequence ID" value="MDX5894790.1"/>
    <property type="molecule type" value="Genomic_DNA"/>
</dbReference>
<dbReference type="PANTHER" id="PTHR43884">
    <property type="entry name" value="ACYL-COA DEHYDROGENASE"/>
    <property type="match status" value="1"/>
</dbReference>
<evidence type="ECO:0000256" key="2">
    <source>
        <dbReference type="ARBA" id="ARBA00009347"/>
    </source>
</evidence>
<dbReference type="SUPFAM" id="SSF47203">
    <property type="entry name" value="Acyl-CoA dehydrogenase C-terminal domain-like"/>
    <property type="match status" value="1"/>
</dbReference>
<dbReference type="Gene3D" id="2.40.110.10">
    <property type="entry name" value="Butyryl-CoA Dehydrogenase, subunit A, domain 2"/>
    <property type="match status" value="1"/>
</dbReference>
<dbReference type="Proteomes" id="UP000025229">
    <property type="component" value="Chromosome"/>
</dbReference>
<reference evidence="11" key="2">
    <citation type="submission" date="2023-11" db="EMBL/GenBank/DDBJ databases">
        <title>MicrobeMod: A computational toolkit for identifying prokaryotic methylation and restriction-modification with nanopore sequencing.</title>
        <authorList>
            <person name="Crits-Christoph A."/>
            <person name="Kang S.C."/>
            <person name="Lee H."/>
            <person name="Ostrov N."/>
        </authorList>
    </citation>
    <scope>NUCLEOTIDE SEQUENCE</scope>
    <source>
        <strain evidence="11">ATCC 51242</strain>
    </source>
</reference>
<dbReference type="SUPFAM" id="SSF56645">
    <property type="entry name" value="Acyl-CoA dehydrogenase NM domain-like"/>
    <property type="match status" value="1"/>
</dbReference>
<dbReference type="InterPro" id="IPR046373">
    <property type="entry name" value="Acyl-CoA_Oxase/DH_mid-dom_sf"/>
</dbReference>
<evidence type="ECO:0000256" key="5">
    <source>
        <dbReference type="ARBA" id="ARBA00023002"/>
    </source>
</evidence>
<dbReference type="FunFam" id="1.20.140.10:FF:000011">
    <property type="entry name" value="Medium-chain specific acyl-CoA dehydrogenase, mitochondrial"/>
    <property type="match status" value="1"/>
</dbReference>
<reference evidence="10 12" key="1">
    <citation type="submission" date="2014-03" db="EMBL/GenBank/DDBJ databases">
        <title>Complete genome sequence of the Radio-Resistant Rubrobacter radiotolerans RSPS-4.</title>
        <authorList>
            <person name="Egas C.C."/>
            <person name="Barroso C.C."/>
            <person name="Froufe H.J.C."/>
            <person name="Pacheco J.J."/>
            <person name="Albuquerque L.L."/>
            <person name="da Costa M.M.S."/>
        </authorList>
    </citation>
    <scope>NUCLEOTIDE SEQUENCE [LARGE SCALE GENOMIC DNA]</scope>
    <source>
        <strain evidence="10 12">RSPS-4</strain>
    </source>
</reference>
<dbReference type="InterPro" id="IPR006089">
    <property type="entry name" value="Acyl-CoA_DH_CS"/>
</dbReference>
<dbReference type="KEGG" id="rrd:RradSPS_2104"/>
<evidence type="ECO:0000256" key="6">
    <source>
        <dbReference type="RuleBase" id="RU362125"/>
    </source>
</evidence>
<dbReference type="InterPro" id="IPR009100">
    <property type="entry name" value="AcylCoA_DH/oxidase_NM_dom_sf"/>
</dbReference>
<dbReference type="EMBL" id="CP007514">
    <property type="protein sequence ID" value="AHY47387.1"/>
    <property type="molecule type" value="Genomic_DNA"/>
</dbReference>
<dbReference type="Pfam" id="PF02771">
    <property type="entry name" value="Acyl-CoA_dh_N"/>
    <property type="match status" value="1"/>
</dbReference>
<dbReference type="AlphaFoldDB" id="A0A023X4I6"/>
<accession>A0A023X4I6</accession>
<dbReference type="PATRIC" id="fig|42256.3.peg.2143"/>
<keyword evidence="5 6" id="KW-0560">Oxidoreductase</keyword>
<evidence type="ECO:0000259" key="8">
    <source>
        <dbReference type="Pfam" id="PF02770"/>
    </source>
</evidence>
<dbReference type="InterPro" id="IPR036250">
    <property type="entry name" value="AcylCo_DH-like_C"/>
</dbReference>
<dbReference type="GO" id="GO:0003995">
    <property type="term" value="F:acyl-CoA dehydrogenase activity"/>
    <property type="evidence" value="ECO:0007669"/>
    <property type="project" value="InterPro"/>
</dbReference>
<feature type="domain" description="Acyl-CoA oxidase/dehydrogenase middle" evidence="8">
    <location>
        <begin position="131"/>
        <end position="226"/>
    </location>
</feature>